<dbReference type="GO" id="GO:0004730">
    <property type="term" value="F:pseudouridylate synthase activity"/>
    <property type="evidence" value="ECO:0007669"/>
    <property type="project" value="InterPro"/>
</dbReference>
<evidence type="ECO:0000259" key="8">
    <source>
        <dbReference type="Pfam" id="PF00294"/>
    </source>
</evidence>
<evidence type="ECO:0000256" key="1">
    <source>
        <dbReference type="ARBA" id="ARBA00022679"/>
    </source>
</evidence>
<dbReference type="InterPro" id="IPR007342">
    <property type="entry name" value="PsuG"/>
</dbReference>
<evidence type="ECO:0000313" key="9">
    <source>
        <dbReference type="EMBL" id="RMZ93255.1"/>
    </source>
</evidence>
<dbReference type="GO" id="GO:0016301">
    <property type="term" value="F:kinase activity"/>
    <property type="evidence" value="ECO:0007669"/>
    <property type="project" value="UniProtKB-KW"/>
</dbReference>
<dbReference type="InterPro" id="IPR011611">
    <property type="entry name" value="PfkB_dom"/>
</dbReference>
<keyword evidence="1" id="KW-0808">Transferase</keyword>
<dbReference type="PANTHER" id="PTHR42909">
    <property type="entry name" value="ZGC:136858"/>
    <property type="match status" value="1"/>
</dbReference>
<evidence type="ECO:0000256" key="7">
    <source>
        <dbReference type="ARBA" id="ARBA00023295"/>
    </source>
</evidence>
<dbReference type="InterPro" id="IPR002173">
    <property type="entry name" value="Carboh/pur_kinase_PfkB_CS"/>
</dbReference>
<dbReference type="OrthoDB" id="198885at2759"/>
<keyword evidence="2" id="KW-0479">Metal-binding</keyword>
<dbReference type="GO" id="GO:0006796">
    <property type="term" value="P:phosphate-containing compound metabolic process"/>
    <property type="evidence" value="ECO:0007669"/>
    <property type="project" value="UniProtKB-ARBA"/>
</dbReference>
<keyword evidence="5" id="KW-0464">Manganese</keyword>
<dbReference type="PANTHER" id="PTHR42909:SF1">
    <property type="entry name" value="CARBOHYDRATE KINASE PFKB DOMAIN-CONTAINING PROTEIN"/>
    <property type="match status" value="1"/>
</dbReference>
<protein>
    <submittedName>
        <fullName evidence="9">Pseudouridine-metabolizing bifunctional-like</fullName>
    </submittedName>
</protein>
<dbReference type="AlphaFoldDB" id="A0A3M7P2C7"/>
<dbReference type="PROSITE" id="PS00583">
    <property type="entry name" value="PFKB_KINASES_1"/>
    <property type="match status" value="1"/>
</dbReference>
<dbReference type="SUPFAM" id="SSF53613">
    <property type="entry name" value="Ribokinase-like"/>
    <property type="match status" value="1"/>
</dbReference>
<dbReference type="GO" id="GO:0016798">
    <property type="term" value="F:hydrolase activity, acting on glycosyl bonds"/>
    <property type="evidence" value="ECO:0007669"/>
    <property type="project" value="UniProtKB-KW"/>
</dbReference>
<keyword evidence="6" id="KW-0456">Lyase</keyword>
<keyword evidence="3" id="KW-0418">Kinase</keyword>
<dbReference type="Gene3D" id="3.40.1790.10">
    <property type="entry name" value="Indigoidine synthase domain"/>
    <property type="match status" value="1"/>
</dbReference>
<dbReference type="Pfam" id="PF00294">
    <property type="entry name" value="PfkB"/>
    <property type="match status" value="1"/>
</dbReference>
<dbReference type="Gene3D" id="3.40.1190.20">
    <property type="match status" value="1"/>
</dbReference>
<keyword evidence="7" id="KW-0326">Glycosidase</keyword>
<evidence type="ECO:0000256" key="2">
    <source>
        <dbReference type="ARBA" id="ARBA00022723"/>
    </source>
</evidence>
<dbReference type="GO" id="GO:0046872">
    <property type="term" value="F:metal ion binding"/>
    <property type="evidence" value="ECO:0007669"/>
    <property type="project" value="UniProtKB-KW"/>
</dbReference>
<evidence type="ECO:0000256" key="6">
    <source>
        <dbReference type="ARBA" id="ARBA00023239"/>
    </source>
</evidence>
<evidence type="ECO:0000313" key="10">
    <source>
        <dbReference type="Proteomes" id="UP000276133"/>
    </source>
</evidence>
<organism evidence="9 10">
    <name type="scientific">Brachionus plicatilis</name>
    <name type="common">Marine rotifer</name>
    <name type="synonym">Brachionus muelleri</name>
    <dbReference type="NCBI Taxonomy" id="10195"/>
    <lineage>
        <taxon>Eukaryota</taxon>
        <taxon>Metazoa</taxon>
        <taxon>Spiralia</taxon>
        <taxon>Gnathifera</taxon>
        <taxon>Rotifera</taxon>
        <taxon>Eurotatoria</taxon>
        <taxon>Monogononta</taxon>
        <taxon>Pseudotrocha</taxon>
        <taxon>Ploima</taxon>
        <taxon>Brachionidae</taxon>
        <taxon>Brachionus</taxon>
    </lineage>
</organism>
<dbReference type="SUPFAM" id="SSF110581">
    <property type="entry name" value="Indigoidine synthase A-like"/>
    <property type="match status" value="1"/>
</dbReference>
<dbReference type="InterPro" id="IPR022830">
    <property type="entry name" value="Indigdn_synthA-like"/>
</dbReference>
<reference evidence="9 10" key="1">
    <citation type="journal article" date="2018" name="Sci. Rep.">
        <title>Genomic signatures of local adaptation to the degree of environmental predictability in rotifers.</title>
        <authorList>
            <person name="Franch-Gras L."/>
            <person name="Hahn C."/>
            <person name="Garcia-Roger E.M."/>
            <person name="Carmona M.J."/>
            <person name="Serra M."/>
            <person name="Gomez A."/>
        </authorList>
    </citation>
    <scope>NUCLEOTIDE SEQUENCE [LARGE SCALE GENOMIC DNA]</scope>
    <source>
        <strain evidence="9">HYR1</strain>
    </source>
</reference>
<keyword evidence="10" id="KW-1185">Reference proteome</keyword>
<evidence type="ECO:0000256" key="5">
    <source>
        <dbReference type="ARBA" id="ARBA00023211"/>
    </source>
</evidence>
<dbReference type="GO" id="GO:0005737">
    <property type="term" value="C:cytoplasm"/>
    <property type="evidence" value="ECO:0007669"/>
    <property type="project" value="TreeGrafter"/>
</dbReference>
<dbReference type="Pfam" id="PF04227">
    <property type="entry name" value="Indigoidine_A"/>
    <property type="match status" value="1"/>
</dbReference>
<evidence type="ECO:0000256" key="3">
    <source>
        <dbReference type="ARBA" id="ARBA00022777"/>
    </source>
</evidence>
<name>A0A3M7P2C7_BRAPC</name>
<dbReference type="EMBL" id="REGN01013955">
    <property type="protein sequence ID" value="RMZ93255.1"/>
    <property type="molecule type" value="Genomic_DNA"/>
</dbReference>
<keyword evidence="4" id="KW-0378">Hydrolase</keyword>
<dbReference type="HAMAP" id="MF_01876">
    <property type="entry name" value="PsiMP_glycosidase"/>
    <property type="match status" value="1"/>
</dbReference>
<evidence type="ECO:0000256" key="4">
    <source>
        <dbReference type="ARBA" id="ARBA00022801"/>
    </source>
</evidence>
<feature type="domain" description="Carbohydrate kinase PfkB" evidence="8">
    <location>
        <begin position="380"/>
        <end position="570"/>
    </location>
</feature>
<dbReference type="STRING" id="10195.A0A3M7P2C7"/>
<gene>
    <name evidence="9" type="ORF">BpHYR1_039873</name>
</gene>
<dbReference type="InterPro" id="IPR029056">
    <property type="entry name" value="Ribokinase-like"/>
</dbReference>
<comment type="caution">
    <text evidence="9">The sequence shown here is derived from an EMBL/GenBank/DDBJ whole genome shotgun (WGS) entry which is preliminary data.</text>
</comment>
<proteinExistence type="inferred from homology"/>
<sequence length="669" mass="74215">MNNLKHKTPNLDLIFRLRTKFLFTRQNSTNKLIQNNLLKRSNEVKLTSKPLVALESTIITHGLPYPTNLEMALEVEDVIRSEGAVPATIALLDGKLKVGLDKTELERIAKDHQKAIKISRRDLPYVFSKDHSLIGGTTVSATCIAAHAAGIEIFCTGGIGGVHRDYAESMDISADLQELARTPVTVVSSGVKSILDIGKTLEYLETMGVCVATFNHNGSKEFPSFFTAKSGFTAPYNCSSASEAARLIQSNLKLGVNSGLLIAVPIPDEYAADYELINSAITDALQEASVLEISGKKVTPFLLEKINKKTKGESMRSNLALIKNNAKVSAQIALELHRLKYQKSFVVNENQSGQVSLIGGINLDLSFKLSDESTLSIHGVTQPAMFSQVLGGVGRNMAEALTKMGIHNSLISSVGNDLIGRFVFEELRRIGIQTDQVKIVEDKKISTGSYCAVFGMSGDLKLALGSMKAHDSIDPLFVQKNLDSIKNSELCVIDADIPNESIRIICDFCHQENIPVWFNPTDLRKCTKVYDSKCLDKITFMSPNYKELLTIFNQILNGDQTENKLLKMISHKYSFMLENNMEVIEENDLKEILKYMLKHVPFIFLTRGTEDLVVASSVKLNLDENNQLPSKRNLADFRKKEWNPHMYLFPIVELKRNDVFVNVSGAAFV</sequence>
<accession>A0A3M7P2C7</accession>
<dbReference type="Proteomes" id="UP000276133">
    <property type="component" value="Unassembled WGS sequence"/>
</dbReference>